<evidence type="ECO:0000259" key="1">
    <source>
        <dbReference type="Pfam" id="PF04326"/>
    </source>
</evidence>
<reference evidence="2 3" key="1">
    <citation type="journal article" date="2016" name="PLoS ONE">
        <title>A First Insight into the Genome of the Filter-Feeder Mussel Mytilus galloprovincialis.</title>
        <authorList>
            <person name="Murgarella M."/>
            <person name="Puiu D."/>
            <person name="Novoa B."/>
            <person name="Figueras A."/>
            <person name="Posada D."/>
            <person name="Canchaya C."/>
        </authorList>
    </citation>
    <scope>NUCLEOTIDE SEQUENCE [LARGE SCALE GENOMIC DNA]</scope>
    <source>
        <tissue evidence="2">Muscle</tissue>
    </source>
</reference>
<dbReference type="Proteomes" id="UP000266721">
    <property type="component" value="Unassembled WGS sequence"/>
</dbReference>
<accession>A0A3L5TUC4</accession>
<dbReference type="EMBL" id="KV582605">
    <property type="protein sequence ID" value="OPL33514.1"/>
    <property type="molecule type" value="Genomic_DNA"/>
</dbReference>
<gene>
    <name evidence="2" type="ORF">AM593_02344</name>
</gene>
<dbReference type="InterPro" id="IPR007421">
    <property type="entry name" value="Schlafen_AlbA_2_dom"/>
</dbReference>
<comment type="caution">
    <text evidence="2">The sequence shown here is derived from an EMBL/GenBank/DDBJ whole genome shotgun (WGS) entry which is preliminary data.</text>
</comment>
<evidence type="ECO:0000313" key="3">
    <source>
        <dbReference type="Proteomes" id="UP000266721"/>
    </source>
</evidence>
<evidence type="ECO:0000313" key="2">
    <source>
        <dbReference type="EMBL" id="OPL33514.1"/>
    </source>
</evidence>
<protein>
    <recommendedName>
        <fullName evidence="1">Schlafen AlbA-2 domain-containing protein</fullName>
    </recommendedName>
</protein>
<proteinExistence type="predicted"/>
<sequence>MYVGPTRGLRIHQEVNLSQANQYHIKRNQLKRKKYVFLIDEEKDINVNNEVLINLKDKQIDKILKLVCACLNIRDSQTRTLKLRNIHCDSVETKNLDDWYDKVEKKMKEVFFTNIADYVELKGHCNSEVLELIVKPGPNFCTIDMHLFFPSVSSADPAKYKKVVEILRQDGVPGSLPTIPNRTYKLNHKVKDLRNENTDKQFKQITGKDVSNTLANMCSHYISAFGNHKGGVVYYGIEDKKGIVVGIDLSNCTETAIESALDKKIGGMICGKSSTKLKRTTHWDIQYFNIEEDEEANIFMQNRKIIAVKVCRIPGGVFTAVPESYYVDDDGSVKQFNDFEEWRSQMLSSDIVVLKTDYSITGILFTQRCGEILQTSVDNLFDEVSDTKKTVHQTKRGVLNMTEMLSDTASNVSVLKDLVESGSLSSDKQKRSRGTEVLQDENCENFQVPSNLFEHHVTHDYKSTRNDTILQDMLEKHNCVTVKVTEIELEIYGFSEEEAISFIDAIAATDAEREELVKTFSCNPLGLKIALRYITHCQISVRAFLGKLSLPTGALDIENSPAISQQCELKPLFQSLYLILSDIHQKNPRTLEQILLTQFLGSDNIPVIMLENVRLNFGSHELKQEGICNSTSDTIDDVIFTLKQYSFARISGKDDTRVLHTHSAILLAIKNYTSEAVESNNLTVADMLKALLWTVLRPTTVQNNAIRH</sequence>
<dbReference type="Gene3D" id="3.30.950.30">
    <property type="entry name" value="Schlafen, AAA domain"/>
    <property type="match status" value="1"/>
</dbReference>
<dbReference type="Pfam" id="PF04326">
    <property type="entry name" value="SLFN_AlbA_2"/>
    <property type="match status" value="1"/>
</dbReference>
<dbReference type="AlphaFoldDB" id="A0A3L5TUC4"/>
<feature type="non-terminal residue" evidence="2">
    <location>
        <position position="1"/>
    </location>
</feature>
<feature type="domain" description="Schlafen AlbA-2" evidence="1">
    <location>
        <begin position="196"/>
        <end position="334"/>
    </location>
</feature>
<dbReference type="InterPro" id="IPR038461">
    <property type="entry name" value="Schlafen_AlbA_2_dom_sf"/>
</dbReference>
<organism evidence="2 3">
    <name type="scientific">Mytilus galloprovincialis</name>
    <name type="common">Mediterranean mussel</name>
    <dbReference type="NCBI Taxonomy" id="29158"/>
    <lineage>
        <taxon>Eukaryota</taxon>
        <taxon>Metazoa</taxon>
        <taxon>Spiralia</taxon>
        <taxon>Lophotrochozoa</taxon>
        <taxon>Mollusca</taxon>
        <taxon>Bivalvia</taxon>
        <taxon>Autobranchia</taxon>
        <taxon>Pteriomorphia</taxon>
        <taxon>Mytilida</taxon>
        <taxon>Mytiloidea</taxon>
        <taxon>Mytilidae</taxon>
        <taxon>Mytilinae</taxon>
        <taxon>Mytilus</taxon>
    </lineage>
</organism>
<name>A0A3L5TUC4_MYTGA</name>
<dbReference type="SMR" id="A0A3L5TUC4"/>
<keyword evidence="3" id="KW-1185">Reference proteome</keyword>